<evidence type="ECO:0000313" key="1">
    <source>
        <dbReference type="EMBL" id="GIJ05668.1"/>
    </source>
</evidence>
<accession>A0A8J4DLR7</accession>
<dbReference type="AlphaFoldDB" id="A0A8J4DLR7"/>
<dbReference type="EMBL" id="BOOY01000036">
    <property type="protein sequence ID" value="GIJ05668.1"/>
    <property type="molecule type" value="Genomic_DNA"/>
</dbReference>
<organism evidence="1 2">
    <name type="scientific">Spirilliplanes yamanashiensis</name>
    <dbReference type="NCBI Taxonomy" id="42233"/>
    <lineage>
        <taxon>Bacteria</taxon>
        <taxon>Bacillati</taxon>
        <taxon>Actinomycetota</taxon>
        <taxon>Actinomycetes</taxon>
        <taxon>Micromonosporales</taxon>
        <taxon>Micromonosporaceae</taxon>
        <taxon>Spirilliplanes</taxon>
    </lineage>
</organism>
<keyword evidence="2" id="KW-1185">Reference proteome</keyword>
<gene>
    <name evidence="1" type="ORF">Sya03_50200</name>
</gene>
<protein>
    <submittedName>
        <fullName evidence="1">Uncharacterized protein</fullName>
    </submittedName>
</protein>
<name>A0A8J4DLR7_9ACTN</name>
<comment type="caution">
    <text evidence="1">The sequence shown here is derived from an EMBL/GenBank/DDBJ whole genome shotgun (WGS) entry which is preliminary data.</text>
</comment>
<sequence>MVMNAAPAWAGLAWAGLVVVGPVVIGEGGPGVVHMGSASGSVGVGQEVSVVGGRVGELQKTWSASSS</sequence>
<proteinExistence type="predicted"/>
<evidence type="ECO:0000313" key="2">
    <source>
        <dbReference type="Proteomes" id="UP000652013"/>
    </source>
</evidence>
<dbReference type="Proteomes" id="UP000652013">
    <property type="component" value="Unassembled WGS sequence"/>
</dbReference>
<reference evidence="1" key="1">
    <citation type="submission" date="2021-01" db="EMBL/GenBank/DDBJ databases">
        <title>Whole genome shotgun sequence of Spirilliplanes yamanashiensis NBRC 15828.</title>
        <authorList>
            <person name="Komaki H."/>
            <person name="Tamura T."/>
        </authorList>
    </citation>
    <scope>NUCLEOTIDE SEQUENCE</scope>
    <source>
        <strain evidence="1">NBRC 15828</strain>
    </source>
</reference>